<organism evidence="2 3">
    <name type="scientific">Chromobacterium vaccinii</name>
    <dbReference type="NCBI Taxonomy" id="1108595"/>
    <lineage>
        <taxon>Bacteria</taxon>
        <taxon>Pseudomonadati</taxon>
        <taxon>Pseudomonadota</taxon>
        <taxon>Betaproteobacteria</taxon>
        <taxon>Neisseriales</taxon>
        <taxon>Chromobacteriaceae</taxon>
        <taxon>Chromobacterium</taxon>
    </lineage>
</organism>
<gene>
    <name evidence="2" type="ORF">BKX93_20405</name>
</gene>
<dbReference type="EMBL" id="CP017707">
    <property type="protein sequence ID" value="AOZ52127.1"/>
    <property type="molecule type" value="Genomic_DNA"/>
</dbReference>
<feature type="compositionally biased region" description="Basic and acidic residues" evidence="1">
    <location>
        <begin position="13"/>
        <end position="26"/>
    </location>
</feature>
<evidence type="ECO:0000313" key="2">
    <source>
        <dbReference type="EMBL" id="AOZ52127.1"/>
    </source>
</evidence>
<proteinExistence type="predicted"/>
<dbReference type="RefSeq" id="WP_070981110.1">
    <property type="nucleotide sequence ID" value="NZ_CP017707.1"/>
</dbReference>
<feature type="compositionally biased region" description="Low complexity" evidence="1">
    <location>
        <begin position="1"/>
        <end position="12"/>
    </location>
</feature>
<name>A0A1D9LLI9_9NEIS</name>
<feature type="region of interest" description="Disordered" evidence="1">
    <location>
        <begin position="1"/>
        <end position="92"/>
    </location>
</feature>
<dbReference type="GeneID" id="68843567"/>
<protein>
    <submittedName>
        <fullName evidence="2">Uncharacterized protein</fullName>
    </submittedName>
</protein>
<accession>A0A1D9LLI9</accession>
<evidence type="ECO:0000313" key="3">
    <source>
        <dbReference type="Proteomes" id="UP000178776"/>
    </source>
</evidence>
<dbReference type="KEGG" id="cvc:BKX93_20405"/>
<dbReference type="STRING" id="1108595.BKX93_20405"/>
<sequence>MQAQPPSAASRASSRDRDEPHADRRGAQRFRALLDDAQPQQEFPAPSLSPWPQFAPPLADPPDASPSSPASARAHPDLPPQPAPAAPVDNQALALRASTGPLAGLLVQAEWRGSRLSLRLSAPAPELAGRLARERENLGAALSAALGVDVVVELGDGG</sequence>
<dbReference type="AlphaFoldDB" id="A0A1D9LLI9"/>
<feature type="compositionally biased region" description="Pro residues" evidence="1">
    <location>
        <begin position="47"/>
        <end position="64"/>
    </location>
</feature>
<reference evidence="2 3" key="1">
    <citation type="submission" date="2016-10" db="EMBL/GenBank/DDBJ databases">
        <title>Chromobacterium muskegensis sp. nov., an insecticidal bacterium isolated from Sphagnum bogs.</title>
        <authorList>
            <person name="Sparks M.E."/>
            <person name="Blackburn M.B."/>
            <person name="Gundersen-Rindal D.E."/>
            <person name="Mitchell A."/>
            <person name="Farrar R."/>
            <person name="Kuhar D."/>
        </authorList>
    </citation>
    <scope>NUCLEOTIDE SEQUENCE [LARGE SCALE GENOMIC DNA]</scope>
    <source>
        <strain evidence="2 3">21-1</strain>
    </source>
</reference>
<evidence type="ECO:0000256" key="1">
    <source>
        <dbReference type="SAM" id="MobiDB-lite"/>
    </source>
</evidence>
<dbReference type="Proteomes" id="UP000178776">
    <property type="component" value="Chromosome"/>
</dbReference>